<dbReference type="OrthoDB" id="127590at2759"/>
<feature type="region of interest" description="Disordered" evidence="2">
    <location>
        <begin position="1"/>
        <end position="87"/>
    </location>
</feature>
<accession>A0A2P4Y8V9</accession>
<keyword evidence="1" id="KW-0175">Coiled coil</keyword>
<feature type="region of interest" description="Disordered" evidence="2">
    <location>
        <begin position="263"/>
        <end position="324"/>
    </location>
</feature>
<evidence type="ECO:0000256" key="2">
    <source>
        <dbReference type="SAM" id="MobiDB-lite"/>
    </source>
</evidence>
<protein>
    <submittedName>
        <fullName evidence="3">Uncharacterized protein</fullName>
    </submittedName>
</protein>
<dbReference type="AlphaFoldDB" id="A0A2P4Y8V9"/>
<keyword evidence="4" id="KW-1185">Reference proteome</keyword>
<dbReference type="Proteomes" id="UP000237271">
    <property type="component" value="Unassembled WGS sequence"/>
</dbReference>
<comment type="caution">
    <text evidence="3">The sequence shown here is derived from an EMBL/GenBank/DDBJ whole genome shotgun (WGS) entry which is preliminary data.</text>
</comment>
<evidence type="ECO:0000313" key="3">
    <source>
        <dbReference type="EMBL" id="POM74251.1"/>
    </source>
</evidence>
<evidence type="ECO:0000256" key="1">
    <source>
        <dbReference type="SAM" id="Coils"/>
    </source>
</evidence>
<feature type="coiled-coil region" evidence="1">
    <location>
        <begin position="413"/>
        <end position="469"/>
    </location>
</feature>
<sequence>MAPTQGDAPPSTGQGPNTGYGLVPEDELDYEESTGGSPSRMSEVSAPRSPEQRQLRTPNPFPERPSPLRSLYGGSALSSREEGEIPEANIITNPLDEAQDQLLEQQRGASRSNIPEARPLVSDSQRDYGFRPRDPAVFAREAAQQLLTTYVIGPEASTPDQVTARTQLREHYLTPQRTTPSEYAQRLSDQSNNLSVPDMRRIPVVFRPGELSREEDAQFQNWVEHSRKLSSLVALRASFSKQDVLLERRLRFRYAKRKVNDLLRSHRSRPHGATASRDTQRSSSHARSDTSSTRSSTGKREQNDESVEGATAASGAPDQKRPRRQGNLAGAALHTPMTEGCPAISPDTGYDHGAAGASTIALSGSGAPHADPATPEGAYQPLDSCYATADRVHAATREFAQHRGFRDWVAGQLSRFADDLEQAEHHVDEVADQASQGVERLGNQQAARMAALERSNLELRDLVARLQGQIDLLVRLQRSGAQQ</sequence>
<organism evidence="3 4">
    <name type="scientific">Phytophthora palmivora</name>
    <dbReference type="NCBI Taxonomy" id="4796"/>
    <lineage>
        <taxon>Eukaryota</taxon>
        <taxon>Sar</taxon>
        <taxon>Stramenopiles</taxon>
        <taxon>Oomycota</taxon>
        <taxon>Peronosporomycetes</taxon>
        <taxon>Peronosporales</taxon>
        <taxon>Peronosporaceae</taxon>
        <taxon>Phytophthora</taxon>
    </lineage>
</organism>
<proteinExistence type="predicted"/>
<name>A0A2P4Y8V9_9STRA</name>
<feature type="region of interest" description="Disordered" evidence="2">
    <location>
        <begin position="105"/>
        <end position="128"/>
    </location>
</feature>
<reference evidence="3 4" key="1">
    <citation type="journal article" date="2017" name="Genome Biol. Evol.">
        <title>Phytophthora megakarya and P. palmivora, closely related causal agents of cacao black pod rot, underwent increases in genome sizes and gene numbers by different mechanisms.</title>
        <authorList>
            <person name="Ali S.S."/>
            <person name="Shao J."/>
            <person name="Lary D.J."/>
            <person name="Kronmiller B."/>
            <person name="Shen D."/>
            <person name="Strem M.D."/>
            <person name="Amoako-Attah I."/>
            <person name="Akrofi A.Y."/>
            <person name="Begoude B.A."/>
            <person name="Ten Hoopen G.M."/>
            <person name="Coulibaly K."/>
            <person name="Kebe B.I."/>
            <person name="Melnick R.L."/>
            <person name="Guiltinan M.J."/>
            <person name="Tyler B.M."/>
            <person name="Meinhardt L.W."/>
            <person name="Bailey B.A."/>
        </authorList>
    </citation>
    <scope>NUCLEOTIDE SEQUENCE [LARGE SCALE GENOMIC DNA]</scope>
    <source>
        <strain evidence="4">sbr112.9</strain>
    </source>
</reference>
<dbReference type="EMBL" id="NCKW01004904">
    <property type="protein sequence ID" value="POM74251.1"/>
    <property type="molecule type" value="Genomic_DNA"/>
</dbReference>
<feature type="compositionally biased region" description="Low complexity" evidence="2">
    <location>
        <begin position="281"/>
        <end position="296"/>
    </location>
</feature>
<evidence type="ECO:0000313" key="4">
    <source>
        <dbReference type="Proteomes" id="UP000237271"/>
    </source>
</evidence>
<gene>
    <name evidence="3" type="ORF">PHPALM_8822</name>
</gene>